<dbReference type="InterPro" id="IPR039165">
    <property type="entry name" value="CREBRF"/>
</dbReference>
<dbReference type="AlphaFoldDB" id="A0ABD2QKT9"/>
<dbReference type="Proteomes" id="UP001626550">
    <property type="component" value="Unassembled WGS sequence"/>
</dbReference>
<dbReference type="PANTHER" id="PTHR21552">
    <property type="entry name" value="ADULT RETINA PROTEIN"/>
    <property type="match status" value="1"/>
</dbReference>
<feature type="transmembrane region" description="Helical" evidence="1">
    <location>
        <begin position="39"/>
        <end position="59"/>
    </location>
</feature>
<evidence type="ECO:0000256" key="1">
    <source>
        <dbReference type="SAM" id="Phobius"/>
    </source>
</evidence>
<keyword evidence="3" id="KW-1185">Reference proteome</keyword>
<sequence>MCTLWARTTYCRCSKKGTLSLCRRCSSDFCAKLRNLNKFLLSCIPLPLLAAPLSCFPVVTRVPAMFFLALLKVKQFSFFFRICRLKKKAFHESNKIKYTGLALEYSELADIITQLKRIILHRLNPDQAQIMQLQQNAFEAEKRAKKNSASKLDEKDYLMGTQPPHMEVEGSLYEYALKLKQSLHMTHVAGRTDSFVDEVLNLTRNRTARNQHPLLKNLAEGNQLSAMSTALGTIGATGSMTYGEALARNVARASSTGAELLSILKGVVTDNWTTVAGSVSSVVEQDNAQLQLLGFAAHNQEEDNDLTTQAFLAATSQQQQQQEQLVRMIAIQQNVDSVRPIEAYTQVEGGYLAIDLSRMTQFQLNMPQQDGQNPVRNAYDLASQESQQYNISTIAGGEIGGLLLPSEYICSAGASGGFVPLNTNATNANSEQFHVIEIDDQQQRIDIGAFLNHSAASSMPPLESDPKISLTAVSASTSDYESSTCSSNLNTTGLFHLYRQSQITPRAHLPIS</sequence>
<dbReference type="PANTHER" id="PTHR21552:SF2">
    <property type="entry name" value="CREB3 REGULATORY FACTOR"/>
    <property type="match status" value="1"/>
</dbReference>
<reference evidence="2 3" key="1">
    <citation type="submission" date="2024-11" db="EMBL/GenBank/DDBJ databases">
        <title>Adaptive evolution of stress response genes in parasites aligns with host niche diversity.</title>
        <authorList>
            <person name="Hahn C."/>
            <person name="Resl P."/>
        </authorList>
    </citation>
    <scope>NUCLEOTIDE SEQUENCE [LARGE SCALE GENOMIC DNA]</scope>
    <source>
        <strain evidence="2">EGGRZ-B1_66</strain>
        <tissue evidence="2">Body</tissue>
    </source>
</reference>
<accession>A0ABD2QKT9</accession>
<evidence type="ECO:0000313" key="3">
    <source>
        <dbReference type="Proteomes" id="UP001626550"/>
    </source>
</evidence>
<protein>
    <submittedName>
        <fullName evidence="2">Uncharacterized protein</fullName>
    </submittedName>
</protein>
<keyword evidence="1" id="KW-1133">Transmembrane helix</keyword>
<name>A0ABD2QKT9_9PLAT</name>
<keyword evidence="1" id="KW-0472">Membrane</keyword>
<organism evidence="2 3">
    <name type="scientific">Cichlidogyrus casuarinus</name>
    <dbReference type="NCBI Taxonomy" id="1844966"/>
    <lineage>
        <taxon>Eukaryota</taxon>
        <taxon>Metazoa</taxon>
        <taxon>Spiralia</taxon>
        <taxon>Lophotrochozoa</taxon>
        <taxon>Platyhelminthes</taxon>
        <taxon>Monogenea</taxon>
        <taxon>Monopisthocotylea</taxon>
        <taxon>Dactylogyridea</taxon>
        <taxon>Ancyrocephalidae</taxon>
        <taxon>Cichlidogyrus</taxon>
    </lineage>
</organism>
<comment type="caution">
    <text evidence="2">The sequence shown here is derived from an EMBL/GenBank/DDBJ whole genome shotgun (WGS) entry which is preliminary data.</text>
</comment>
<dbReference type="EMBL" id="JBJKFK010000176">
    <property type="protein sequence ID" value="KAL3319041.1"/>
    <property type="molecule type" value="Genomic_DNA"/>
</dbReference>
<evidence type="ECO:0000313" key="2">
    <source>
        <dbReference type="EMBL" id="KAL3319041.1"/>
    </source>
</evidence>
<gene>
    <name evidence="2" type="ORF">Ciccas_002291</name>
</gene>
<keyword evidence="1" id="KW-0812">Transmembrane</keyword>
<proteinExistence type="predicted"/>